<dbReference type="PROSITE" id="PS51257">
    <property type="entry name" value="PROKAR_LIPOPROTEIN"/>
    <property type="match status" value="1"/>
</dbReference>
<comment type="caution">
    <text evidence="1">The sequence shown here is derived from an EMBL/GenBank/DDBJ whole genome shotgun (WGS) entry which is preliminary data.</text>
</comment>
<dbReference type="AlphaFoldDB" id="A0A556N665"/>
<accession>A0A556N665</accession>
<name>A0A556N665_9FLAO</name>
<proteinExistence type="predicted"/>
<dbReference type="EMBL" id="VLPL01000001">
    <property type="protein sequence ID" value="TSJ47591.1"/>
    <property type="molecule type" value="Genomic_DNA"/>
</dbReference>
<reference evidence="1 2" key="1">
    <citation type="submission" date="2019-07" db="EMBL/GenBank/DDBJ databases">
        <authorList>
            <person name="Huq M.A."/>
        </authorList>
    </citation>
    <scope>NUCLEOTIDE SEQUENCE [LARGE SCALE GENOMIC DNA]</scope>
    <source>
        <strain evidence="1 2">MAH-3</strain>
    </source>
</reference>
<evidence type="ECO:0000313" key="2">
    <source>
        <dbReference type="Proteomes" id="UP000316008"/>
    </source>
</evidence>
<sequence length="183" mass="20592">MKISFLPATLLLVFFSSCQKNDDLIIQVRNVSFQTASTENEFHAAIPTTDSISAPHFILNVNWDIERTNDADYDPVETAVINENPVDSIKIWSDQSIAGRSPGSSLNTLFTQYYSFNVAAKPLTENGGLIYFSMFNSFDEPLRKVSFLQPTVQIESGTYDFYFRCVLRDGTVISNSLTHILIK</sequence>
<organism evidence="1 2">
    <name type="scientific">Fluviicola chungangensis</name>
    <dbReference type="NCBI Taxonomy" id="2597671"/>
    <lineage>
        <taxon>Bacteria</taxon>
        <taxon>Pseudomonadati</taxon>
        <taxon>Bacteroidota</taxon>
        <taxon>Flavobacteriia</taxon>
        <taxon>Flavobacteriales</taxon>
        <taxon>Crocinitomicaceae</taxon>
        <taxon>Fluviicola</taxon>
    </lineage>
</organism>
<dbReference type="RefSeq" id="WP_144331127.1">
    <property type="nucleotide sequence ID" value="NZ_VLPL01000001.1"/>
</dbReference>
<protein>
    <submittedName>
        <fullName evidence="1">Uncharacterized protein</fullName>
    </submittedName>
</protein>
<gene>
    <name evidence="1" type="ORF">FO442_00240</name>
</gene>
<keyword evidence="2" id="KW-1185">Reference proteome</keyword>
<evidence type="ECO:0000313" key="1">
    <source>
        <dbReference type="EMBL" id="TSJ47591.1"/>
    </source>
</evidence>
<dbReference type="Proteomes" id="UP000316008">
    <property type="component" value="Unassembled WGS sequence"/>
</dbReference>